<name>A0ABD3AQG3_9GENT</name>
<reference evidence="7 8" key="1">
    <citation type="submission" date="2024-11" db="EMBL/GenBank/DDBJ databases">
        <title>A near-complete genome assembly of Cinchona calisaya.</title>
        <authorList>
            <person name="Lian D.C."/>
            <person name="Zhao X.W."/>
            <person name="Wei L."/>
        </authorList>
    </citation>
    <scope>NUCLEOTIDE SEQUENCE [LARGE SCALE GENOMIC DNA]</scope>
    <source>
        <tissue evidence="7">Nenye</tissue>
    </source>
</reference>
<dbReference type="SUPFAM" id="SSF90209">
    <property type="entry name" value="Ran binding protein zinc finger-like"/>
    <property type="match status" value="1"/>
</dbReference>
<feature type="compositionally biased region" description="Basic and acidic residues" evidence="5">
    <location>
        <begin position="601"/>
        <end position="612"/>
    </location>
</feature>
<protein>
    <recommendedName>
        <fullName evidence="6">RanBP2-type domain-containing protein</fullName>
    </recommendedName>
</protein>
<dbReference type="InterPro" id="IPR001876">
    <property type="entry name" value="Znf_RanBP2"/>
</dbReference>
<feature type="domain" description="RanBP2-type" evidence="6">
    <location>
        <begin position="312"/>
        <end position="342"/>
    </location>
</feature>
<keyword evidence="1" id="KW-0479">Metal-binding</keyword>
<evidence type="ECO:0000256" key="2">
    <source>
        <dbReference type="ARBA" id="ARBA00022771"/>
    </source>
</evidence>
<gene>
    <name evidence="7" type="ORF">ACH5RR_006828</name>
</gene>
<dbReference type="SMART" id="SM00547">
    <property type="entry name" value="ZnF_RBZ"/>
    <property type="match status" value="2"/>
</dbReference>
<evidence type="ECO:0000313" key="7">
    <source>
        <dbReference type="EMBL" id="KAL3533307.1"/>
    </source>
</evidence>
<dbReference type="Gene3D" id="4.10.1060.10">
    <property type="entry name" value="Zinc finger, RanBP2-type"/>
    <property type="match status" value="2"/>
</dbReference>
<dbReference type="Pfam" id="PF00641">
    <property type="entry name" value="Zn_ribbon_RanBP"/>
    <property type="match status" value="2"/>
</dbReference>
<feature type="region of interest" description="Disordered" evidence="5">
    <location>
        <begin position="599"/>
        <end position="625"/>
    </location>
</feature>
<keyword evidence="3" id="KW-0862">Zinc</keyword>
<dbReference type="GO" id="GO:0008270">
    <property type="term" value="F:zinc ion binding"/>
    <property type="evidence" value="ECO:0007669"/>
    <property type="project" value="UniProtKB-KW"/>
</dbReference>
<evidence type="ECO:0000256" key="3">
    <source>
        <dbReference type="ARBA" id="ARBA00022833"/>
    </source>
</evidence>
<organism evidence="7 8">
    <name type="scientific">Cinchona calisaya</name>
    <dbReference type="NCBI Taxonomy" id="153742"/>
    <lineage>
        <taxon>Eukaryota</taxon>
        <taxon>Viridiplantae</taxon>
        <taxon>Streptophyta</taxon>
        <taxon>Embryophyta</taxon>
        <taxon>Tracheophyta</taxon>
        <taxon>Spermatophyta</taxon>
        <taxon>Magnoliopsida</taxon>
        <taxon>eudicotyledons</taxon>
        <taxon>Gunneridae</taxon>
        <taxon>Pentapetalae</taxon>
        <taxon>asterids</taxon>
        <taxon>lamiids</taxon>
        <taxon>Gentianales</taxon>
        <taxon>Rubiaceae</taxon>
        <taxon>Cinchonoideae</taxon>
        <taxon>Cinchoneae</taxon>
        <taxon>Cinchona</taxon>
    </lineage>
</organism>
<feature type="domain" description="RanBP2-type" evidence="6">
    <location>
        <begin position="280"/>
        <end position="309"/>
    </location>
</feature>
<proteinExistence type="predicted"/>
<keyword evidence="2 4" id="KW-0863">Zinc-finger</keyword>
<dbReference type="PROSITE" id="PS50199">
    <property type="entry name" value="ZF_RANBP2_2"/>
    <property type="match status" value="2"/>
</dbReference>
<dbReference type="EMBL" id="JBJUIK010000003">
    <property type="protein sequence ID" value="KAL3533307.1"/>
    <property type="molecule type" value="Genomic_DNA"/>
</dbReference>
<sequence>MGGASRFIMLLTAPFSPLLNRFSSPIFLRPITRRLSTTTRHLTFSSPTSHIHHVILLPHIKSSLSHRQLHAHALNSHSETTSSPYKVDHHPWPEWSHLINTILSSQGNLSPAAEDRGILPEDAFVVSEEKELSDKFIGAASVCLAFSRARPNLLRLLSMRDIEVIVTNGTPFLFESALDTARRMRAYLGIEGGNVLESDTANTVDIMKYILSYASDPSMPSEYNNLCSGELVESSLRYLIRQMTDVSFGDPALKRPASEHQLHAGNEHTPKHLGQNVEMKRGDWICPKCSFMNFARNFKCLECEEPRPKRQLTGREWQCPQCNFFNYGRNLVCLRCDCKRPGEAAANNVHNMSGLGDMDVRVTEDEEKVNRWFNKVSEPDHANDLSNAAVNEVFPEIMTLRKGENRFVVSTRKTPLERRQANSQSGNSMGGISEGDTSQSPGTNKAFDSSMRQSLDQILGHSSPVSGIGDHSNANEENVEINSSALFPGSSPLEYRENVDLYGKSEGQTDKQNKDKEQAEKSEKWFQTMSELHSVKDLPSAISDEDFPEIMPTRKGDNRFVVSKKKDRSLTALACKREAAVEHAGNSKFVPFVPFPPGHFARKDTPAPEDIKSSSNPLTETYSSSSMADNFLEKLGDARHWVPKSNAVQETESQERSSGDWSSQFSGNLGPTLDGNSKQNSFTSQAIRNDSGYSSEQNVVTGGSPQLPNQNVRTGWTGKSLEGSAVKESDPLDMSEEAKTERWFRRVAQIKDISELSQIPDEDFPSIMPQRKGVNRFVVSKRKTPLERRLTTPKYKKNLPTVSSDPTKKDNDAK</sequence>
<dbReference type="PANTHER" id="PTHR23111">
    <property type="entry name" value="ZINC FINGER PROTEIN"/>
    <property type="match status" value="1"/>
</dbReference>
<feature type="region of interest" description="Disordered" evidence="5">
    <location>
        <begin position="784"/>
        <end position="814"/>
    </location>
</feature>
<feature type="compositionally biased region" description="Polar residues" evidence="5">
    <location>
        <begin position="613"/>
        <end position="625"/>
    </location>
</feature>
<evidence type="ECO:0000313" key="8">
    <source>
        <dbReference type="Proteomes" id="UP001630127"/>
    </source>
</evidence>
<evidence type="ECO:0000256" key="5">
    <source>
        <dbReference type="SAM" id="MobiDB-lite"/>
    </source>
</evidence>
<feature type="compositionally biased region" description="Polar residues" evidence="5">
    <location>
        <begin position="435"/>
        <end position="451"/>
    </location>
</feature>
<feature type="region of interest" description="Disordered" evidence="5">
    <location>
        <begin position="642"/>
        <end position="740"/>
    </location>
</feature>
<feature type="compositionally biased region" description="Basic and acidic residues" evidence="5">
    <location>
        <begin position="725"/>
        <end position="740"/>
    </location>
</feature>
<evidence type="ECO:0000259" key="6">
    <source>
        <dbReference type="PROSITE" id="PS50199"/>
    </source>
</evidence>
<evidence type="ECO:0000256" key="4">
    <source>
        <dbReference type="PROSITE-ProRule" id="PRU00322"/>
    </source>
</evidence>
<feature type="region of interest" description="Disordered" evidence="5">
    <location>
        <begin position="409"/>
        <end position="451"/>
    </location>
</feature>
<dbReference type="Proteomes" id="UP001630127">
    <property type="component" value="Unassembled WGS sequence"/>
</dbReference>
<dbReference type="InterPro" id="IPR036443">
    <property type="entry name" value="Znf_RanBP2_sf"/>
</dbReference>
<keyword evidence="8" id="KW-1185">Reference proteome</keyword>
<dbReference type="PANTHER" id="PTHR23111:SF30">
    <property type="entry name" value="ZINC FINGER PROTEIN VAR3, CHLOROPLASTIC"/>
    <property type="match status" value="1"/>
</dbReference>
<dbReference type="AlphaFoldDB" id="A0ABD3AQG3"/>
<accession>A0ABD3AQG3</accession>
<feature type="compositionally biased region" description="Polar residues" evidence="5">
    <location>
        <begin position="659"/>
        <end position="714"/>
    </location>
</feature>
<dbReference type="PROSITE" id="PS01358">
    <property type="entry name" value="ZF_RANBP2_1"/>
    <property type="match status" value="2"/>
</dbReference>
<comment type="caution">
    <text evidence="7">The sequence shown here is derived from an EMBL/GenBank/DDBJ whole genome shotgun (WGS) entry which is preliminary data.</text>
</comment>
<evidence type="ECO:0000256" key="1">
    <source>
        <dbReference type="ARBA" id="ARBA00022723"/>
    </source>
</evidence>